<accession>A0A8T8DXG7</accession>
<feature type="transmembrane region" description="Helical" evidence="1">
    <location>
        <begin position="197"/>
        <end position="214"/>
    </location>
</feature>
<dbReference type="AlphaFoldDB" id="A0A8T8DXG7"/>
<feature type="transmembrane region" description="Helical" evidence="1">
    <location>
        <begin position="171"/>
        <end position="190"/>
    </location>
</feature>
<dbReference type="GeneID" id="62876445"/>
<evidence type="ECO:0000256" key="1">
    <source>
        <dbReference type="SAM" id="Phobius"/>
    </source>
</evidence>
<sequence>MALAVLIPRFDLGPTILQLAVITIPVVLMLGILYRYDVSPMWGGGAMCLAYIAVALPTVYMSGVNGIDIWSYLGTTEYIINHGWNPSAHLLDHNSNLFPGNQVLGAILVDVTGLGLFEMASIQPHLLKLSLLLSVFALGRAAGLSTKHSLIAPSLLVAYAKFVTWPPYHHITAGLSLKMLFAVTLVLYLRERGHPRHICLVAITFMGLLVSHQLSTIHAAVMLVLLLAISIAYLAASRIAVVDETSIVAPRRIAVLAAICGIPTAFYYITTGSLYFQFAFVNHLTETRESMTTGPDPYLVSHLELLPQYSIFQKLLSLQFNARKQYFPLLVVGLVGIAALALLAIRARRAGWSLQSQIQQLVRIHPLVYILLGWAGFLFMTRFFSFVGLGFWGGSPRLTIAAFPLAVVAFLLLRKQTSVPSGLRRALRPPTLAAIFIAILLSFSMFPTYALPGDALGFTHDRPVETSEQEIKSYEFVTQMTTDDIRISASDSEGFYTNGYARSDRIRAVRGAGPYAGRFDRLNRPDADSYLIWRDQFREFLPIRSYNRYAVPDRMHRQYGVWGNSVYTSGSTEVYLINDSE</sequence>
<feature type="transmembrane region" description="Helical" evidence="1">
    <location>
        <begin position="16"/>
        <end position="34"/>
    </location>
</feature>
<feature type="transmembrane region" description="Helical" evidence="1">
    <location>
        <begin position="253"/>
        <end position="276"/>
    </location>
</feature>
<feature type="transmembrane region" description="Helical" evidence="1">
    <location>
        <begin position="366"/>
        <end position="392"/>
    </location>
</feature>
<protein>
    <submittedName>
        <fullName evidence="2">Uncharacterized protein</fullName>
    </submittedName>
</protein>
<keyword evidence="1" id="KW-0812">Transmembrane</keyword>
<feature type="transmembrane region" description="Helical" evidence="1">
    <location>
        <begin position="41"/>
        <end position="60"/>
    </location>
</feature>
<dbReference type="Proteomes" id="UP000637819">
    <property type="component" value="Chromosome"/>
</dbReference>
<feature type="transmembrane region" description="Helical" evidence="1">
    <location>
        <begin position="220"/>
        <end position="241"/>
    </location>
</feature>
<dbReference type="KEGG" id="hsal:JMJ58_14935"/>
<organism evidence="2 3">
    <name type="scientific">Haloterrigena salifodinae</name>
    <dbReference type="NCBI Taxonomy" id="2675099"/>
    <lineage>
        <taxon>Archaea</taxon>
        <taxon>Methanobacteriati</taxon>
        <taxon>Methanobacteriota</taxon>
        <taxon>Stenosarchaea group</taxon>
        <taxon>Halobacteria</taxon>
        <taxon>Halobacteriales</taxon>
        <taxon>Natrialbaceae</taxon>
        <taxon>Haloterrigena</taxon>
    </lineage>
</organism>
<name>A0A8T8DXG7_9EURY</name>
<keyword evidence="1" id="KW-0472">Membrane</keyword>
<feature type="transmembrane region" description="Helical" evidence="1">
    <location>
        <begin position="326"/>
        <end position="345"/>
    </location>
</feature>
<dbReference type="EMBL" id="CP069188">
    <property type="protein sequence ID" value="QRV14229.1"/>
    <property type="molecule type" value="Genomic_DNA"/>
</dbReference>
<gene>
    <name evidence="2" type="ORF">JMJ58_14935</name>
</gene>
<keyword evidence="1" id="KW-1133">Transmembrane helix</keyword>
<feature type="transmembrane region" description="Helical" evidence="1">
    <location>
        <begin position="426"/>
        <end position="446"/>
    </location>
</feature>
<proteinExistence type="predicted"/>
<keyword evidence="3" id="KW-1185">Reference proteome</keyword>
<reference evidence="2 3" key="1">
    <citation type="submission" date="2021-01" db="EMBL/GenBank/DDBJ databases">
        <title>Genome Sequence and Methylation Pattern of Haloterrigena salifodinae BOL5-1, An Extremely Halophilic Archaeon from a Bolivian Salt Mine.</title>
        <authorList>
            <person name="DasSarma P."/>
            <person name="Anton B.P."/>
            <person name="DasSarma S.L."/>
            <person name="von Ehrenheim H.A.L."/>
            <person name="Martinez F.L."/>
            <person name="Guzman D."/>
            <person name="Roberts R.J."/>
            <person name="DasSarma S."/>
        </authorList>
    </citation>
    <scope>NUCLEOTIDE SEQUENCE [LARGE SCALE GENOMIC DNA]</scope>
    <source>
        <strain evidence="2 3">BOL5-1</strain>
    </source>
</reference>
<evidence type="ECO:0000313" key="3">
    <source>
        <dbReference type="Proteomes" id="UP000637819"/>
    </source>
</evidence>
<evidence type="ECO:0000313" key="2">
    <source>
        <dbReference type="EMBL" id="QRV14229.1"/>
    </source>
</evidence>
<dbReference type="RefSeq" id="WP_204747085.1">
    <property type="nucleotide sequence ID" value="NZ_CP069188.1"/>
</dbReference>
<feature type="transmembrane region" description="Helical" evidence="1">
    <location>
        <begin position="398"/>
        <end position="414"/>
    </location>
</feature>